<protein>
    <recommendedName>
        <fullName evidence="3">LAGLIDADG homing endonuclease</fullName>
    </recommendedName>
</protein>
<accession>A0AAV4PUV8</accession>
<dbReference type="Proteomes" id="UP001054945">
    <property type="component" value="Unassembled WGS sequence"/>
</dbReference>
<proteinExistence type="predicted"/>
<evidence type="ECO:0000313" key="1">
    <source>
        <dbReference type="EMBL" id="GIY01213.1"/>
    </source>
</evidence>
<name>A0AAV4PUV8_CAEEX</name>
<gene>
    <name evidence="1" type="primary">AVEN_17021_1</name>
    <name evidence="1" type="ORF">CEXT_440241</name>
</gene>
<dbReference type="EMBL" id="BPLR01005283">
    <property type="protein sequence ID" value="GIY01213.1"/>
    <property type="molecule type" value="Genomic_DNA"/>
</dbReference>
<evidence type="ECO:0008006" key="3">
    <source>
        <dbReference type="Google" id="ProtNLM"/>
    </source>
</evidence>
<keyword evidence="2" id="KW-1185">Reference proteome</keyword>
<sequence length="99" mass="11760">MAENVSDFHMLLPSNENRNYFSNNTPYFRIKLARPISLNDKWECCLTETTIPGKYFAIHTHYNNSYSIQIEIFVAKGTLLPEFNIYPLQRRSCRYYGRI</sequence>
<dbReference type="AlphaFoldDB" id="A0AAV4PUV8"/>
<evidence type="ECO:0000313" key="2">
    <source>
        <dbReference type="Proteomes" id="UP001054945"/>
    </source>
</evidence>
<organism evidence="1 2">
    <name type="scientific">Caerostris extrusa</name>
    <name type="common">Bark spider</name>
    <name type="synonym">Caerostris bankana</name>
    <dbReference type="NCBI Taxonomy" id="172846"/>
    <lineage>
        <taxon>Eukaryota</taxon>
        <taxon>Metazoa</taxon>
        <taxon>Ecdysozoa</taxon>
        <taxon>Arthropoda</taxon>
        <taxon>Chelicerata</taxon>
        <taxon>Arachnida</taxon>
        <taxon>Araneae</taxon>
        <taxon>Araneomorphae</taxon>
        <taxon>Entelegynae</taxon>
        <taxon>Araneoidea</taxon>
        <taxon>Araneidae</taxon>
        <taxon>Caerostris</taxon>
    </lineage>
</organism>
<reference evidence="1 2" key="1">
    <citation type="submission" date="2021-06" db="EMBL/GenBank/DDBJ databases">
        <title>Caerostris extrusa draft genome.</title>
        <authorList>
            <person name="Kono N."/>
            <person name="Arakawa K."/>
        </authorList>
    </citation>
    <scope>NUCLEOTIDE SEQUENCE [LARGE SCALE GENOMIC DNA]</scope>
</reference>
<comment type="caution">
    <text evidence="1">The sequence shown here is derived from an EMBL/GenBank/DDBJ whole genome shotgun (WGS) entry which is preliminary data.</text>
</comment>